<dbReference type="EMBL" id="JAACXV010014387">
    <property type="protein sequence ID" value="KAF7267773.1"/>
    <property type="molecule type" value="Genomic_DNA"/>
</dbReference>
<proteinExistence type="predicted"/>
<dbReference type="OrthoDB" id="10264870at2759"/>
<comment type="caution">
    <text evidence="1">The sequence shown here is derived from an EMBL/GenBank/DDBJ whole genome shotgun (WGS) entry which is preliminary data.</text>
</comment>
<accession>A0A834HUR8</accession>
<evidence type="ECO:0000313" key="1">
    <source>
        <dbReference type="EMBL" id="KAF7267773.1"/>
    </source>
</evidence>
<evidence type="ECO:0008006" key="3">
    <source>
        <dbReference type="Google" id="ProtNLM"/>
    </source>
</evidence>
<name>A0A834HUR8_RHYFE</name>
<dbReference type="AlphaFoldDB" id="A0A834HUR8"/>
<evidence type="ECO:0000313" key="2">
    <source>
        <dbReference type="Proteomes" id="UP000625711"/>
    </source>
</evidence>
<reference evidence="1" key="1">
    <citation type="submission" date="2020-08" db="EMBL/GenBank/DDBJ databases">
        <title>Genome sequencing and assembly of the red palm weevil Rhynchophorus ferrugineus.</title>
        <authorList>
            <person name="Dias G.B."/>
            <person name="Bergman C.M."/>
            <person name="Manee M."/>
        </authorList>
    </citation>
    <scope>NUCLEOTIDE SEQUENCE</scope>
    <source>
        <strain evidence="1">AA-2017</strain>
        <tissue evidence="1">Whole larva</tissue>
    </source>
</reference>
<organism evidence="1 2">
    <name type="scientific">Rhynchophorus ferrugineus</name>
    <name type="common">Red palm weevil</name>
    <name type="synonym">Curculio ferrugineus</name>
    <dbReference type="NCBI Taxonomy" id="354439"/>
    <lineage>
        <taxon>Eukaryota</taxon>
        <taxon>Metazoa</taxon>
        <taxon>Ecdysozoa</taxon>
        <taxon>Arthropoda</taxon>
        <taxon>Hexapoda</taxon>
        <taxon>Insecta</taxon>
        <taxon>Pterygota</taxon>
        <taxon>Neoptera</taxon>
        <taxon>Endopterygota</taxon>
        <taxon>Coleoptera</taxon>
        <taxon>Polyphaga</taxon>
        <taxon>Cucujiformia</taxon>
        <taxon>Curculionidae</taxon>
        <taxon>Dryophthorinae</taxon>
        <taxon>Rhynchophorus</taxon>
    </lineage>
</organism>
<gene>
    <name evidence="1" type="ORF">GWI33_019010</name>
</gene>
<protein>
    <recommendedName>
        <fullName evidence="3">Transcriptional adapter 1-like protein</fullName>
    </recommendedName>
</protein>
<dbReference type="Proteomes" id="UP000625711">
    <property type="component" value="Unassembled WGS sequence"/>
</dbReference>
<sequence length="289" mass="32850">MDLIQARANLDAVFGDELRAQYFACLRQWFLFSSNLPLEQLDVSIRKLFSTDEQYKIHKEYILALTSKEASSPERVGNRKEVGNFETADFAEHVRSSSPNHSLPSKYEYKSAAAELFAPDSKFITARIEISAWENGMKEAETGVSDFIAHACKSFLKNIITAMITKAKGYKIRENKFQYNFNMPIPDPYIRNYKNVVEEPTDSSMDIDLESTTLQNKISLEQAEQEVAYSSSKRIKTGVTLSKKLLYETIRDNPGLLGLHSIQSVNLLKLGLIYDEDNEDPLMSDDDSE</sequence>
<keyword evidence="2" id="KW-1185">Reference proteome</keyword>
<dbReference type="CDD" id="cd22934">
    <property type="entry name" value="HFD_TADA1"/>
    <property type="match status" value="1"/>
</dbReference>